<protein>
    <submittedName>
        <fullName evidence="2">Conserved domain protein</fullName>
    </submittedName>
</protein>
<evidence type="ECO:0000313" key="3">
    <source>
        <dbReference type="Proteomes" id="UP000005156"/>
    </source>
</evidence>
<dbReference type="RefSeq" id="WP_008864858.1">
    <property type="nucleotide sequence ID" value="NZ_GL883756.1"/>
</dbReference>
<comment type="caution">
    <text evidence="2">The sequence shown here is derived from an EMBL/GenBank/DDBJ whole genome shotgun (WGS) entry which is preliminary data.</text>
</comment>
<dbReference type="EMBL" id="AFBP01000089">
    <property type="protein sequence ID" value="EGG51237.1"/>
    <property type="molecule type" value="Genomic_DNA"/>
</dbReference>
<evidence type="ECO:0000313" key="2">
    <source>
        <dbReference type="EMBL" id="EGG51237.1"/>
    </source>
</evidence>
<gene>
    <name evidence="2" type="ORF">HMPREF9439_02335</name>
</gene>
<dbReference type="HOGENOM" id="CLU_2215490_0_0_4"/>
<dbReference type="Proteomes" id="UP000005156">
    <property type="component" value="Unassembled WGS sequence"/>
</dbReference>
<organism evidence="2 3">
    <name type="scientific">Parasutterella excrementihominis YIT 11859</name>
    <dbReference type="NCBI Taxonomy" id="762966"/>
    <lineage>
        <taxon>Bacteria</taxon>
        <taxon>Pseudomonadati</taxon>
        <taxon>Pseudomonadota</taxon>
        <taxon>Betaproteobacteria</taxon>
        <taxon>Burkholderiales</taxon>
        <taxon>Sutterellaceae</taxon>
        <taxon>Parasutterella</taxon>
    </lineage>
</organism>
<sequence length="107" mass="12353">MTSLLAEQLEFDFFAPPEHEKPKADKKPAVSTAIKDEDILNYQLNRDGSRKLQDFGEDLHNTRKGRSVNRSTEPYKFIQGSPEELEKRLSSEPLDKIWPKSSILELH</sequence>
<keyword evidence="3" id="KW-1185">Reference proteome</keyword>
<proteinExistence type="predicted"/>
<dbReference type="AlphaFoldDB" id="F3QN05"/>
<feature type="non-terminal residue" evidence="2">
    <location>
        <position position="107"/>
    </location>
</feature>
<feature type="region of interest" description="Disordered" evidence="1">
    <location>
        <begin position="58"/>
        <end position="89"/>
    </location>
</feature>
<name>F3QN05_9BURK</name>
<dbReference type="GeneID" id="65426689"/>
<accession>F3QN05</accession>
<reference evidence="2 3" key="1">
    <citation type="submission" date="2011-02" db="EMBL/GenBank/DDBJ databases">
        <authorList>
            <person name="Weinstock G."/>
            <person name="Sodergren E."/>
            <person name="Clifton S."/>
            <person name="Fulton L."/>
            <person name="Fulton B."/>
            <person name="Courtney L."/>
            <person name="Fronick C."/>
            <person name="Harrison M."/>
            <person name="Strong C."/>
            <person name="Farmer C."/>
            <person name="Delahaunty K."/>
            <person name="Markovic C."/>
            <person name="Hall O."/>
            <person name="Minx P."/>
            <person name="Tomlinson C."/>
            <person name="Mitreva M."/>
            <person name="Hou S."/>
            <person name="Chen J."/>
            <person name="Wollam A."/>
            <person name="Pepin K.H."/>
            <person name="Johnson M."/>
            <person name="Bhonagiri V."/>
            <person name="Zhang X."/>
            <person name="Suruliraj S."/>
            <person name="Warren W."/>
            <person name="Chinwalla A."/>
            <person name="Mardis E.R."/>
            <person name="Wilson R.K."/>
        </authorList>
    </citation>
    <scope>NUCLEOTIDE SEQUENCE [LARGE SCALE GENOMIC DNA]</scope>
    <source>
        <strain evidence="2 3">YIT 11859</strain>
    </source>
</reference>
<evidence type="ECO:0000256" key="1">
    <source>
        <dbReference type="SAM" id="MobiDB-lite"/>
    </source>
</evidence>